<name>A0ACB0FBA9_RANTA</name>
<dbReference type="EMBL" id="OX596089">
    <property type="protein sequence ID" value="CAI9710345.1"/>
    <property type="molecule type" value="Genomic_DNA"/>
</dbReference>
<accession>A0ACB0FBA9</accession>
<evidence type="ECO:0000313" key="1">
    <source>
        <dbReference type="EMBL" id="CAI9710345.1"/>
    </source>
</evidence>
<gene>
    <name evidence="1" type="ORF">MRATA1EN3_LOCUS21558</name>
</gene>
<reference evidence="1" key="1">
    <citation type="submission" date="2023-05" db="EMBL/GenBank/DDBJ databases">
        <authorList>
            <consortium name="ELIXIR-Norway"/>
        </authorList>
    </citation>
    <scope>NUCLEOTIDE SEQUENCE</scope>
</reference>
<organism evidence="1 2">
    <name type="scientific">Rangifer tarandus platyrhynchus</name>
    <name type="common">Svalbard reindeer</name>
    <dbReference type="NCBI Taxonomy" id="3082113"/>
    <lineage>
        <taxon>Eukaryota</taxon>
        <taxon>Metazoa</taxon>
        <taxon>Chordata</taxon>
        <taxon>Craniata</taxon>
        <taxon>Vertebrata</taxon>
        <taxon>Euteleostomi</taxon>
        <taxon>Mammalia</taxon>
        <taxon>Eutheria</taxon>
        <taxon>Laurasiatheria</taxon>
        <taxon>Artiodactyla</taxon>
        <taxon>Ruminantia</taxon>
        <taxon>Pecora</taxon>
        <taxon>Cervidae</taxon>
        <taxon>Odocoileinae</taxon>
        <taxon>Rangifer</taxon>
    </lineage>
</organism>
<sequence>MATDSKCARAAEAPGRSPRGPGAGSFPLCDARLCAGLAGAAAGYPRAPLPITLCSRQDRRGAGGPGSPVPEGCGGRASGGRRGGGDARCRGQRALPSQPFWGCPWAQSRPLGNLGIQAPGAFSVEFKVRSEFWGWFCVFAFGG</sequence>
<protein>
    <submittedName>
        <fullName evidence="1">Uncharacterized protein</fullName>
    </submittedName>
</protein>
<evidence type="ECO:0000313" key="2">
    <source>
        <dbReference type="Proteomes" id="UP001162501"/>
    </source>
</evidence>
<proteinExistence type="predicted"/>
<dbReference type="Proteomes" id="UP001162501">
    <property type="component" value="Chromosome 5"/>
</dbReference>